<dbReference type="Proteomes" id="UP001479436">
    <property type="component" value="Unassembled WGS sequence"/>
</dbReference>
<evidence type="ECO:0000313" key="1">
    <source>
        <dbReference type="EMBL" id="KAK9711892.1"/>
    </source>
</evidence>
<organism evidence="1 2">
    <name type="scientific">Basidiobolus ranarum</name>
    <dbReference type="NCBI Taxonomy" id="34480"/>
    <lineage>
        <taxon>Eukaryota</taxon>
        <taxon>Fungi</taxon>
        <taxon>Fungi incertae sedis</taxon>
        <taxon>Zoopagomycota</taxon>
        <taxon>Entomophthoromycotina</taxon>
        <taxon>Basidiobolomycetes</taxon>
        <taxon>Basidiobolales</taxon>
        <taxon>Basidiobolaceae</taxon>
        <taxon>Basidiobolus</taxon>
    </lineage>
</organism>
<reference evidence="1 2" key="1">
    <citation type="submission" date="2023-04" db="EMBL/GenBank/DDBJ databases">
        <title>Genome of Basidiobolus ranarum AG-B5.</title>
        <authorList>
            <person name="Stajich J.E."/>
            <person name="Carter-House D."/>
            <person name="Gryganskyi A."/>
        </authorList>
    </citation>
    <scope>NUCLEOTIDE SEQUENCE [LARGE SCALE GENOMIC DNA]</scope>
    <source>
        <strain evidence="1 2">AG-B5</strain>
    </source>
</reference>
<protein>
    <submittedName>
        <fullName evidence="1">Uncharacterized protein</fullName>
    </submittedName>
</protein>
<proteinExistence type="predicted"/>
<accession>A0ABR2VZZ7</accession>
<keyword evidence="2" id="KW-1185">Reference proteome</keyword>
<evidence type="ECO:0000313" key="2">
    <source>
        <dbReference type="Proteomes" id="UP001479436"/>
    </source>
</evidence>
<gene>
    <name evidence="1" type="ORF">K7432_007504</name>
</gene>
<name>A0ABR2VZZ7_9FUNG</name>
<comment type="caution">
    <text evidence="1">The sequence shown here is derived from an EMBL/GenBank/DDBJ whole genome shotgun (WGS) entry which is preliminary data.</text>
</comment>
<dbReference type="EMBL" id="JASJQH010007249">
    <property type="protein sequence ID" value="KAK9711892.1"/>
    <property type="molecule type" value="Genomic_DNA"/>
</dbReference>
<sequence>MIAQEEIDEFGQELEALEGADLRPLGTFISGNDKYKVLGNLYRIVTENEHVKWVYLSHYHTDYMEAAEKRFRDIVRIQSGDYDEHFGEVVLTLKSAILVEKFPDTIVHAKQIQELDVRFQYKWQSCVISKIALSNSRNGTIRLKNLN</sequence>